<feature type="compositionally biased region" description="Gly residues" evidence="1">
    <location>
        <begin position="294"/>
        <end position="306"/>
    </location>
</feature>
<dbReference type="Proteomes" id="UP000817658">
    <property type="component" value="Chromosome 1"/>
</dbReference>
<feature type="compositionally biased region" description="Basic and acidic residues" evidence="1">
    <location>
        <begin position="233"/>
        <end position="242"/>
    </location>
</feature>
<accession>Q8S0V8</accession>
<feature type="region of interest" description="Disordered" evidence="1">
    <location>
        <begin position="1"/>
        <end position="370"/>
    </location>
</feature>
<dbReference type="EMBL" id="AP003372">
    <property type="protein sequence ID" value="BAB89082.1"/>
    <property type="molecule type" value="Genomic_DNA"/>
</dbReference>
<feature type="compositionally biased region" description="Basic and acidic residues" evidence="1">
    <location>
        <begin position="341"/>
        <end position="361"/>
    </location>
</feature>
<evidence type="ECO:0000256" key="1">
    <source>
        <dbReference type="SAM" id="MobiDB-lite"/>
    </source>
</evidence>
<dbReference type="AlphaFoldDB" id="Q8S0V8"/>
<feature type="compositionally biased region" description="Basic and acidic residues" evidence="1">
    <location>
        <begin position="106"/>
        <end position="117"/>
    </location>
</feature>
<organism evidence="2">
    <name type="scientific">Oryza sativa subsp. japonica</name>
    <name type="common">Rice</name>
    <dbReference type="NCBI Taxonomy" id="39947"/>
    <lineage>
        <taxon>Eukaryota</taxon>
        <taxon>Viridiplantae</taxon>
        <taxon>Streptophyta</taxon>
        <taxon>Embryophyta</taxon>
        <taxon>Tracheophyta</taxon>
        <taxon>Spermatophyta</taxon>
        <taxon>Magnoliopsida</taxon>
        <taxon>Liliopsida</taxon>
        <taxon>Poales</taxon>
        <taxon>Poaceae</taxon>
        <taxon>BOP clade</taxon>
        <taxon>Oryzoideae</taxon>
        <taxon>Oryzeae</taxon>
        <taxon>Oryzinae</taxon>
        <taxon>Oryza</taxon>
        <taxon>Oryza sativa</taxon>
    </lineage>
</organism>
<protein>
    <submittedName>
        <fullName evidence="2">Splicing coactivator subunit-like protein</fullName>
    </submittedName>
</protein>
<gene>
    <name evidence="2" type="primary">OJ1014_G12.18</name>
</gene>
<feature type="compositionally biased region" description="Low complexity" evidence="1">
    <location>
        <begin position="244"/>
        <end position="255"/>
    </location>
</feature>
<reference evidence="2" key="1">
    <citation type="journal article" date="2002" name="Nature">
        <title>The genome sequence and structure of rice chromosome 1.</title>
        <authorList>
            <person name="Sasaki T."/>
            <person name="Matsumoto T."/>
            <person name="Yamamoto K."/>
            <person name="Sakata K."/>
            <person name="Baba T."/>
            <person name="Katayose Y."/>
            <person name="Wu J."/>
            <person name="Niimura Y."/>
            <person name="Cheng Z."/>
            <person name="Nagamura Y."/>
            <person name="Antonio B.A."/>
            <person name="Kanamori H."/>
            <person name="Hosokawa S."/>
            <person name="Masukawa M."/>
            <person name="Arikawa K."/>
            <person name="Chiden Y."/>
            <person name="Hayashi M."/>
            <person name="Okamoto M."/>
            <person name="Ando T."/>
            <person name="Aoki H."/>
            <person name="Arita K."/>
            <person name="Hamada M."/>
            <person name="Harada C."/>
            <person name="Hijishita S."/>
            <person name="Honda M."/>
            <person name="Ichikawa Y."/>
            <person name="Idonuma A."/>
            <person name="Iijima M."/>
            <person name="Ikeda M."/>
            <person name="Ikeno M."/>
            <person name="Itoh S."/>
            <person name="Itoh T."/>
            <person name="Itoh Y."/>
            <person name="Itoh Y."/>
            <person name="Iwabuchi A."/>
            <person name="Kamiya K."/>
            <person name="Karasawa W."/>
            <person name="Katagiri S."/>
            <person name="Kikuta A."/>
            <person name="Kobayashi N."/>
            <person name="Kono I."/>
            <person name="Machita K."/>
            <person name="Maehara T."/>
            <person name="Mizuno H."/>
            <person name="Mizubayashi T."/>
            <person name="Mukai Y."/>
            <person name="Nagasaki H."/>
            <person name="Nakashima M."/>
            <person name="Nakama Y."/>
            <person name="Nakamichi Y."/>
            <person name="Nakamura M."/>
            <person name="Namiki N."/>
            <person name="Negishi M."/>
            <person name="Ohta I."/>
            <person name="Ono N."/>
            <person name="Saji S."/>
            <person name="Sakai K."/>
            <person name="Shibata M."/>
            <person name="Shimokawa T."/>
            <person name="Shomura A."/>
            <person name="Song J."/>
            <person name="Takazaki Y."/>
            <person name="Terasawa K."/>
            <person name="Tsuji K."/>
            <person name="Waki K."/>
            <person name="Yamagata H."/>
            <person name="Yamane H."/>
            <person name="Yoshiki S."/>
            <person name="Yoshihara R."/>
            <person name="Yukawa K."/>
            <person name="Zhong H."/>
            <person name="Iwama H."/>
            <person name="Endo T."/>
            <person name="Ito H."/>
            <person name="Hahn J.H."/>
            <person name="Kim H.I."/>
            <person name="Eun M.Y."/>
            <person name="Yano M."/>
            <person name="Jiang J."/>
            <person name="Gojobori T."/>
        </authorList>
    </citation>
    <scope>NUCLEOTIDE SEQUENCE [LARGE SCALE GENOMIC DNA]</scope>
</reference>
<name>Q8S0V8_ORYSJ</name>
<feature type="compositionally biased region" description="Basic residues" evidence="1">
    <location>
        <begin position="185"/>
        <end position="200"/>
    </location>
</feature>
<sequence length="382" mass="41172">MNRVPTSWGFVYSRVNKPGERSARTGSTGVGPTRQPLGPRWTGCTRLTPAGAVGPTRQPHPRARAADGRAPHGSRGARPKAATPAQPTGGGAPAPRWSPPVTTGAAERRPREGREGGSETAVHGSPRVDGGDGNDDRSGGRRRRGSGRRGRRRSGGRRAKWRGGRGRRGCGEPEEGDAETGGGPGRRRRWTGARRRRRRERATSRAQIRRRGRVARGGTGRRRHGERLYSVGRGRERPEGKETGAAISGSINGAGEVCGSGFQPNPRERGREKWGERERESRGVISPSLLRAGTAGGGGIRGGGGARARARRRERREDRDDRWAPPVSEGGGRACPSAARARGEAEWAAGRRREREGDGPSRPKRGKGGKRLFRAFLFIKPF</sequence>
<feature type="compositionally biased region" description="Basic residues" evidence="1">
    <location>
        <begin position="140"/>
        <end position="168"/>
    </location>
</feature>
<proteinExistence type="predicted"/>
<feature type="compositionally biased region" description="Basic and acidic residues" evidence="1">
    <location>
        <begin position="266"/>
        <end position="282"/>
    </location>
</feature>
<feature type="compositionally biased region" description="Basic residues" evidence="1">
    <location>
        <begin position="207"/>
        <end position="225"/>
    </location>
</feature>
<evidence type="ECO:0000313" key="2">
    <source>
        <dbReference type="EMBL" id="BAB89082.1"/>
    </source>
</evidence>